<comment type="subcellular location">
    <subcellularLocation>
        <location evidence="1">Membrane</location>
        <topology evidence="1">Multi-pass membrane protein</topology>
    </subcellularLocation>
</comment>
<accession>A0A3N3ZR03</accession>
<evidence type="ECO:0000256" key="5">
    <source>
        <dbReference type="ARBA" id="ARBA00023136"/>
    </source>
</evidence>
<proteinExistence type="predicted"/>
<dbReference type="InterPro" id="IPR001204">
    <property type="entry name" value="Phos_transporter"/>
</dbReference>
<keyword evidence="2" id="KW-0813">Transport</keyword>
<feature type="transmembrane region" description="Helical" evidence="6">
    <location>
        <begin position="44"/>
        <end position="70"/>
    </location>
</feature>
<keyword evidence="4 6" id="KW-1133">Transmembrane helix</keyword>
<feature type="transmembrane region" description="Helical" evidence="6">
    <location>
        <begin position="82"/>
        <end position="105"/>
    </location>
</feature>
<dbReference type="PANTHER" id="PTHR11101">
    <property type="entry name" value="PHOSPHATE TRANSPORTER"/>
    <property type="match status" value="1"/>
</dbReference>
<feature type="transmembrane region" description="Helical" evidence="6">
    <location>
        <begin position="111"/>
        <end position="130"/>
    </location>
</feature>
<dbReference type="GO" id="GO:0005315">
    <property type="term" value="F:phosphate transmembrane transporter activity"/>
    <property type="evidence" value="ECO:0007669"/>
    <property type="project" value="InterPro"/>
</dbReference>
<comment type="caution">
    <text evidence="7">The sequence shown here is derived from an EMBL/GenBank/DDBJ whole genome shotgun (WGS) entry which is preliminary data.</text>
</comment>
<reference evidence="7 8" key="1">
    <citation type="submission" date="2018-10" db="EMBL/GenBank/DDBJ databases">
        <title>Kocuria sp. M5W7-7, whole genome shotgun sequence.</title>
        <authorList>
            <person name="Tuo L."/>
        </authorList>
    </citation>
    <scope>NUCLEOTIDE SEQUENCE [LARGE SCALE GENOMIC DNA]</scope>
    <source>
        <strain evidence="7 8">M5W7-7</strain>
    </source>
</reference>
<feature type="transmembrane region" description="Helical" evidence="6">
    <location>
        <begin position="226"/>
        <end position="247"/>
    </location>
</feature>
<keyword evidence="3 6" id="KW-0812">Transmembrane</keyword>
<evidence type="ECO:0000256" key="1">
    <source>
        <dbReference type="ARBA" id="ARBA00004141"/>
    </source>
</evidence>
<dbReference type="AlphaFoldDB" id="A0A3N3ZR03"/>
<dbReference type="Pfam" id="PF01384">
    <property type="entry name" value="PHO4"/>
    <property type="match status" value="2"/>
</dbReference>
<protein>
    <submittedName>
        <fullName evidence="7">Inorganic phosphate transporter</fullName>
    </submittedName>
</protein>
<evidence type="ECO:0000313" key="7">
    <source>
        <dbReference type="EMBL" id="ROZ62782.1"/>
    </source>
</evidence>
<sequence length="344" mass="35230">MIGVTLLLVVLALILTVGYALVNSFHDVPNASAIPVRHRALTPRAALILAAVLNAVGVAAAAIMLPLAELELILVESIDPEPALAVIICALLTTIGWDLLTWWWGMPSSSSAAFAGASLGATIALGWVGLSSNLPKAFETFAHLIVPVLLAPAIAFVIAWLLVIPSVRGLRHVEADQVRLLARVGMVVGSTGTNVGHGLFHGQRVVLLLITIPAVGGLTAAPMSSAIPWAALVTALAFAAGSLMGAWRIAQTVSTRMVGTDALRGGVAQGVSGVLLFVGGVTSGVSLSTSQTTAAAVFGAGTNQKYRSTNHRLVGKVLLCWLVTPVVCAVTSGTLVLAASPFLG</sequence>
<evidence type="ECO:0000256" key="2">
    <source>
        <dbReference type="ARBA" id="ARBA00022448"/>
    </source>
</evidence>
<organism evidence="7 8">
    <name type="scientific">Kocuria soli</name>
    <dbReference type="NCBI Taxonomy" id="2485125"/>
    <lineage>
        <taxon>Bacteria</taxon>
        <taxon>Bacillati</taxon>
        <taxon>Actinomycetota</taxon>
        <taxon>Actinomycetes</taxon>
        <taxon>Micrococcales</taxon>
        <taxon>Micrococcaceae</taxon>
        <taxon>Kocuria</taxon>
    </lineage>
</organism>
<dbReference type="EMBL" id="RKMF01000010">
    <property type="protein sequence ID" value="ROZ62782.1"/>
    <property type="molecule type" value="Genomic_DNA"/>
</dbReference>
<evidence type="ECO:0000256" key="4">
    <source>
        <dbReference type="ARBA" id="ARBA00022989"/>
    </source>
</evidence>
<keyword evidence="5 6" id="KW-0472">Membrane</keyword>
<gene>
    <name evidence="7" type="ORF">EDL96_08345</name>
</gene>
<dbReference type="Proteomes" id="UP000270616">
    <property type="component" value="Unassembled WGS sequence"/>
</dbReference>
<evidence type="ECO:0000313" key="8">
    <source>
        <dbReference type="Proteomes" id="UP000270616"/>
    </source>
</evidence>
<feature type="transmembrane region" description="Helical" evidence="6">
    <location>
        <begin position="317"/>
        <end position="343"/>
    </location>
</feature>
<name>A0A3N3ZR03_9MICC</name>
<dbReference type="GO" id="GO:0016020">
    <property type="term" value="C:membrane"/>
    <property type="evidence" value="ECO:0007669"/>
    <property type="project" value="UniProtKB-SubCell"/>
</dbReference>
<dbReference type="GO" id="GO:0035435">
    <property type="term" value="P:phosphate ion transmembrane transport"/>
    <property type="evidence" value="ECO:0007669"/>
    <property type="project" value="TreeGrafter"/>
</dbReference>
<dbReference type="PANTHER" id="PTHR11101:SF80">
    <property type="entry name" value="PHOSPHATE TRANSPORTER"/>
    <property type="match status" value="1"/>
</dbReference>
<evidence type="ECO:0000256" key="3">
    <source>
        <dbReference type="ARBA" id="ARBA00022692"/>
    </source>
</evidence>
<keyword evidence="8" id="KW-1185">Reference proteome</keyword>
<feature type="transmembrane region" description="Helical" evidence="6">
    <location>
        <begin position="142"/>
        <end position="163"/>
    </location>
</feature>
<evidence type="ECO:0000256" key="6">
    <source>
        <dbReference type="SAM" id="Phobius"/>
    </source>
</evidence>